<evidence type="ECO:0000313" key="1">
    <source>
        <dbReference type="EMBL" id="SVC47055.1"/>
    </source>
</evidence>
<organism evidence="1">
    <name type="scientific">marine metagenome</name>
    <dbReference type="NCBI Taxonomy" id="408172"/>
    <lineage>
        <taxon>unclassified sequences</taxon>
        <taxon>metagenomes</taxon>
        <taxon>ecological metagenomes</taxon>
    </lineage>
</organism>
<name>A0A382MG38_9ZZZZ</name>
<dbReference type="AlphaFoldDB" id="A0A382MG38"/>
<gene>
    <name evidence="1" type="ORF">METZ01_LOCUS299909</name>
</gene>
<protein>
    <submittedName>
        <fullName evidence="1">Uncharacterized protein</fullName>
    </submittedName>
</protein>
<proteinExistence type="predicted"/>
<dbReference type="EMBL" id="UINC01092995">
    <property type="protein sequence ID" value="SVC47055.1"/>
    <property type="molecule type" value="Genomic_DNA"/>
</dbReference>
<accession>A0A382MG38</accession>
<sequence length="230" mass="25515">GKYSNSPLNRIANLNINSPSNRENNMASLPKLQTQSERTAQYLNSLKGGRGFVDENLRNRGLFSDQYTTSGTSPNMYDERFKRFQLAEADQYLSNPESAGFEFAQRFANPGQNMFKGEDRFGPDSWGDAKKSTLFSTNMEEETGETKPGTDYLGWANVGTGVLKGLGSLASGYAAIKNLGLTRDAFEQQSAMGWKNLANQEAAYNQNIGSKKHFIEKTHADPTSPHLKYL</sequence>
<reference evidence="1" key="1">
    <citation type="submission" date="2018-05" db="EMBL/GenBank/DDBJ databases">
        <authorList>
            <person name="Lanie J.A."/>
            <person name="Ng W.-L."/>
            <person name="Kazmierczak K.M."/>
            <person name="Andrzejewski T.M."/>
            <person name="Davidsen T.M."/>
            <person name="Wayne K.J."/>
            <person name="Tettelin H."/>
            <person name="Glass J.I."/>
            <person name="Rusch D."/>
            <person name="Podicherti R."/>
            <person name="Tsui H.-C.T."/>
            <person name="Winkler M.E."/>
        </authorList>
    </citation>
    <scope>NUCLEOTIDE SEQUENCE</scope>
</reference>
<feature type="non-terminal residue" evidence="1">
    <location>
        <position position="1"/>
    </location>
</feature>